<evidence type="ECO:0000313" key="2">
    <source>
        <dbReference type="Proteomes" id="UP000464735"/>
    </source>
</evidence>
<dbReference type="AlphaFoldDB" id="A0AAJ4JY63"/>
<accession>A0AAJ4JY63</accession>
<evidence type="ECO:0000313" key="1">
    <source>
        <dbReference type="EMBL" id="QIA68531.1"/>
    </source>
</evidence>
<dbReference type="EMBL" id="CP046368">
    <property type="protein sequence ID" value="QIA68531.1"/>
    <property type="molecule type" value="Genomic_DNA"/>
</dbReference>
<name>A0AAJ4JY63_SPICI</name>
<proteinExistence type="predicted"/>
<reference evidence="1 2" key="1">
    <citation type="submission" date="2019-11" db="EMBL/GenBank/DDBJ databases">
        <title>Whole genome sequencing and comparative genomics analyses of five strains of Spiroplasma citri.</title>
        <authorList>
            <person name="Yokomi R."/>
            <person name="Chen J."/>
            <person name="Rattner R."/>
            <person name="Vidalakis G."/>
        </authorList>
    </citation>
    <scope>NUCLEOTIDE SEQUENCE [LARGE SCALE GENOMIC DNA]</scope>
    <source>
        <strain evidence="1 2">BR12</strain>
    </source>
</reference>
<gene>
    <name evidence="1" type="ORF">GL298_02740</name>
</gene>
<dbReference type="Proteomes" id="UP000464735">
    <property type="component" value="Chromosome"/>
</dbReference>
<protein>
    <submittedName>
        <fullName evidence="1">Uncharacterized protein</fullName>
    </submittedName>
</protein>
<sequence length="56" mass="6068">MRSAIILSDGSSDYPIQINSAGIYLPVNGIVNGNIYLHINAGIIDNQNINDKKILI</sequence>
<organism evidence="1 2">
    <name type="scientific">Spiroplasma citri</name>
    <dbReference type="NCBI Taxonomy" id="2133"/>
    <lineage>
        <taxon>Bacteria</taxon>
        <taxon>Bacillati</taxon>
        <taxon>Mycoplasmatota</taxon>
        <taxon>Mollicutes</taxon>
        <taxon>Entomoplasmatales</taxon>
        <taxon>Spiroplasmataceae</taxon>
        <taxon>Spiroplasma</taxon>
    </lineage>
</organism>